<organism evidence="1 2">
    <name type="scientific">Melastoma candidum</name>
    <dbReference type="NCBI Taxonomy" id="119954"/>
    <lineage>
        <taxon>Eukaryota</taxon>
        <taxon>Viridiplantae</taxon>
        <taxon>Streptophyta</taxon>
        <taxon>Embryophyta</taxon>
        <taxon>Tracheophyta</taxon>
        <taxon>Spermatophyta</taxon>
        <taxon>Magnoliopsida</taxon>
        <taxon>eudicotyledons</taxon>
        <taxon>Gunneridae</taxon>
        <taxon>Pentapetalae</taxon>
        <taxon>rosids</taxon>
        <taxon>malvids</taxon>
        <taxon>Myrtales</taxon>
        <taxon>Melastomataceae</taxon>
        <taxon>Melastomatoideae</taxon>
        <taxon>Melastomateae</taxon>
        <taxon>Melastoma</taxon>
    </lineage>
</organism>
<sequence>MINSTLIPTLVSTFRHSRLRFPPGSVLCGCQRERVIEEKRKSGGGHCRSKKALFLSFHATLPAVTFFPPLVTIFHQPNSNPRHPNPIVFSTLTGLLLSLSPSPYPLVFPLGFNLPPLNDSLHHPHHPSPTATGIAADDASERGSIGVQAYVDAVLDLASHFITRLRRYASFCRTLASHAVNAGTGSNRNMHGGQSNTASPTGNTPMEAWIQDYVNFFSFYISSGENDCPALLLLARELLIPICRKPSLVPLERLRILNQCHPPLSNLMTVSPTIPVRLHYIDGNYTVLPEVVEASLGPYMQSMPRPIGADAAGLLLRELELHPPAEEWQRRNMYGGPWSDPEDFDDNSKAGSSPLDVCTSVHSDVYPGVPRLWSRKCRLSERDAAFGLNTSVGLGTYLGITGSRRAVIRAVWKTCLEGIWYKCMRCLRQTSAFHVTWGCRFLESE</sequence>
<comment type="caution">
    <text evidence="1">The sequence shown here is derived from an EMBL/GenBank/DDBJ whole genome shotgun (WGS) entry which is preliminary data.</text>
</comment>
<accession>A0ACB9L3X6</accession>
<dbReference type="Proteomes" id="UP001057402">
    <property type="component" value="Chromosome 12"/>
</dbReference>
<dbReference type="EMBL" id="CM042891">
    <property type="protein sequence ID" value="KAI4304352.1"/>
    <property type="molecule type" value="Genomic_DNA"/>
</dbReference>
<evidence type="ECO:0000313" key="2">
    <source>
        <dbReference type="Proteomes" id="UP001057402"/>
    </source>
</evidence>
<gene>
    <name evidence="1" type="ORF">MLD38_039878</name>
</gene>
<keyword evidence="2" id="KW-1185">Reference proteome</keyword>
<reference evidence="2" key="1">
    <citation type="journal article" date="2023" name="Front. Plant Sci.">
        <title>Chromosomal-level genome assembly of Melastoma candidum provides insights into trichome evolution.</title>
        <authorList>
            <person name="Zhong Y."/>
            <person name="Wu W."/>
            <person name="Sun C."/>
            <person name="Zou P."/>
            <person name="Liu Y."/>
            <person name="Dai S."/>
            <person name="Zhou R."/>
        </authorList>
    </citation>
    <scope>NUCLEOTIDE SEQUENCE [LARGE SCALE GENOMIC DNA]</scope>
</reference>
<protein>
    <submittedName>
        <fullName evidence="1">Uncharacterized protein</fullName>
    </submittedName>
</protein>
<name>A0ACB9L3X6_9MYRT</name>
<proteinExistence type="predicted"/>
<evidence type="ECO:0000313" key="1">
    <source>
        <dbReference type="EMBL" id="KAI4304352.1"/>
    </source>
</evidence>